<dbReference type="InterPro" id="IPR047142">
    <property type="entry name" value="OryJ/VirC-like"/>
</dbReference>
<keyword evidence="3" id="KW-1185">Reference proteome</keyword>
<evidence type="ECO:0000313" key="3">
    <source>
        <dbReference type="Proteomes" id="UP000322873"/>
    </source>
</evidence>
<gene>
    <name evidence="2" type="ORF">EYC84_001102</name>
</gene>
<name>A0A5M9JJL4_MONFR</name>
<dbReference type="InterPro" id="IPR014710">
    <property type="entry name" value="RmlC-like_jellyroll"/>
</dbReference>
<proteinExistence type="predicted"/>
<dbReference type="CDD" id="cd02231">
    <property type="entry name" value="cupin_BLL6423-like"/>
    <property type="match status" value="1"/>
</dbReference>
<comment type="caution">
    <text evidence="2">The sequence shown here is derived from an EMBL/GenBank/DDBJ whole genome shotgun (WGS) entry which is preliminary data.</text>
</comment>
<dbReference type="AlphaFoldDB" id="A0A5M9JJL4"/>
<dbReference type="InterPro" id="IPR011051">
    <property type="entry name" value="RmlC_Cupin_sf"/>
</dbReference>
<dbReference type="PANTHER" id="PTHR36156">
    <property type="entry name" value="SLR2101 PROTEIN"/>
    <property type="match status" value="1"/>
</dbReference>
<dbReference type="Proteomes" id="UP000322873">
    <property type="component" value="Unassembled WGS sequence"/>
</dbReference>
<dbReference type="SUPFAM" id="SSF51182">
    <property type="entry name" value="RmlC-like cupins"/>
    <property type="match status" value="1"/>
</dbReference>
<feature type="region of interest" description="Disordered" evidence="1">
    <location>
        <begin position="16"/>
        <end position="39"/>
    </location>
</feature>
<sequence>MIRHFFYQSDYPIIKSPSKMTTQQREARSSGLPNPQRLITTTDPNGKAILEPSISPNPVWQPIQNNDMNFFLAYTTHQFPASLSHAPSSQNSTSTTPVDIASYTQDLSSPPGLSISSGTVLRFVDFAPGIACPMHKTVSLDYGVVLEGVIQLELDSGEKRIMRRGDVCVQRATNHAWRNVTEGQGWARMLFVLTAAEGGVGIEEKGVEGMEGLRRKMFIEALEFWNSFMVYRWLVTDLFMLRLGAGPLLNYIKPDINFSVQSQTFR</sequence>
<evidence type="ECO:0000313" key="2">
    <source>
        <dbReference type="EMBL" id="KAA8569471.1"/>
    </source>
</evidence>
<dbReference type="EMBL" id="VICG01000008">
    <property type="protein sequence ID" value="KAA8569471.1"/>
    <property type="molecule type" value="Genomic_DNA"/>
</dbReference>
<protein>
    <submittedName>
        <fullName evidence="2">Uncharacterized protein</fullName>
    </submittedName>
</protein>
<organism evidence="2 3">
    <name type="scientific">Monilinia fructicola</name>
    <name type="common">Brown rot fungus</name>
    <name type="synonym">Ciboria fructicola</name>
    <dbReference type="NCBI Taxonomy" id="38448"/>
    <lineage>
        <taxon>Eukaryota</taxon>
        <taxon>Fungi</taxon>
        <taxon>Dikarya</taxon>
        <taxon>Ascomycota</taxon>
        <taxon>Pezizomycotina</taxon>
        <taxon>Leotiomycetes</taxon>
        <taxon>Helotiales</taxon>
        <taxon>Sclerotiniaceae</taxon>
        <taxon>Monilinia</taxon>
    </lineage>
</organism>
<accession>A0A5M9JJL4</accession>
<dbReference type="VEuPathDB" id="FungiDB:MFRU_004g02470"/>
<dbReference type="PANTHER" id="PTHR36156:SF3">
    <property type="entry name" value="CUPIN 2 CONSERVED BARREL DOMAIN-CONTAINING PROTEIN"/>
    <property type="match status" value="1"/>
</dbReference>
<evidence type="ECO:0000256" key="1">
    <source>
        <dbReference type="SAM" id="MobiDB-lite"/>
    </source>
</evidence>
<reference evidence="2 3" key="1">
    <citation type="submission" date="2019-06" db="EMBL/GenBank/DDBJ databases">
        <title>Genome Sequence of the Brown Rot Fungal Pathogen Monilinia fructicola.</title>
        <authorList>
            <person name="De Miccolis Angelini R.M."/>
            <person name="Landi L."/>
            <person name="Abate D."/>
            <person name="Pollastro S."/>
            <person name="Romanazzi G."/>
            <person name="Faretra F."/>
        </authorList>
    </citation>
    <scope>NUCLEOTIDE SEQUENCE [LARGE SCALE GENOMIC DNA]</scope>
    <source>
        <strain evidence="2 3">Mfrc123</strain>
    </source>
</reference>
<dbReference type="Gene3D" id="2.60.120.10">
    <property type="entry name" value="Jelly Rolls"/>
    <property type="match status" value="1"/>
</dbReference>